<reference evidence="7 8" key="1">
    <citation type="journal article" date="2016" name="Front. Microbiol.">
        <title>Microevolution Analysis of Bacillus coahuilensis Unveils Differences in Phosphorus Acquisition Strategies and Their Regulation.</title>
        <authorList>
            <person name="Gomez-Lunar Z."/>
            <person name="Hernandez-Gonzalez I."/>
            <person name="Rodriguez-Torres M.D."/>
            <person name="Souza V."/>
            <person name="Olmedo-Alvarez G."/>
        </authorList>
    </citation>
    <scope>NUCLEOTIDE SEQUENCE [LARGE SCALE GENOMIC DNA]</scope>
    <source>
        <strain evidence="8">p1.1.43</strain>
    </source>
</reference>
<organism evidence="7 8">
    <name type="scientific">Bacillus coahuilensis p1.1.43</name>
    <dbReference type="NCBI Taxonomy" id="1150625"/>
    <lineage>
        <taxon>Bacteria</taxon>
        <taxon>Bacillati</taxon>
        <taxon>Bacillota</taxon>
        <taxon>Bacilli</taxon>
        <taxon>Bacillales</taxon>
        <taxon>Bacillaceae</taxon>
        <taxon>Bacillus</taxon>
    </lineage>
</organism>
<dbReference type="GO" id="GO:0006629">
    <property type="term" value="P:lipid metabolic process"/>
    <property type="evidence" value="ECO:0007669"/>
    <property type="project" value="UniProtKB-KW"/>
</dbReference>
<evidence type="ECO:0000313" key="8">
    <source>
        <dbReference type="Proteomes" id="UP000074108"/>
    </source>
</evidence>
<dbReference type="Proteomes" id="UP000074108">
    <property type="component" value="Unassembled WGS sequence"/>
</dbReference>
<feature type="transmembrane region" description="Helical" evidence="6">
    <location>
        <begin position="74"/>
        <end position="93"/>
    </location>
</feature>
<feature type="transmembrane region" description="Helical" evidence="6">
    <location>
        <begin position="187"/>
        <end position="214"/>
    </location>
</feature>
<dbReference type="InterPro" id="IPR022791">
    <property type="entry name" value="L-PG_synthase/AglD"/>
</dbReference>
<keyword evidence="6" id="KW-0046">Antibiotic resistance</keyword>
<comment type="caution">
    <text evidence="7">The sequence shown here is derived from an EMBL/GenBank/DDBJ whole genome shotgun (WGS) entry which is preliminary data.</text>
</comment>
<evidence type="ECO:0000256" key="6">
    <source>
        <dbReference type="RuleBase" id="RU363042"/>
    </source>
</evidence>
<feature type="transmembrane region" description="Helical" evidence="6">
    <location>
        <begin position="226"/>
        <end position="248"/>
    </location>
</feature>
<sequence>MVKQGIKMGKRIIGVILILLFIVLSYKYANALELHSILSPLIQHPVWLITGLFLYGSSFFLKAIAWTRLVSPHLSFKTSLYGILYSLFFNHLLPMKGGEVVRGYVAWQRDHLSFPLVISSVVVARLLDIISLGILLLLGIGLHAIHFKKSWFIGVAVLLAILIIVLLNYKRWPNKIKSLFSDVIHMIWSRSMLGTFLLIFVSWVLEAFLLWSVLKSYPFEINFLETVWVNSITILGQVFQITPGGIATYETVMTYSLQMVGVHASDGFEISLITHSLKFIFSYAIGLVVWLRYPIPLSYKTLSQEVKGVKQP</sequence>
<feature type="transmembrane region" description="Helical" evidence="6">
    <location>
        <begin position="12"/>
        <end position="29"/>
    </location>
</feature>
<evidence type="ECO:0000256" key="1">
    <source>
        <dbReference type="ARBA" id="ARBA00004651"/>
    </source>
</evidence>
<dbReference type="GO" id="GO:0046677">
    <property type="term" value="P:response to antibiotic"/>
    <property type="evidence" value="ECO:0007669"/>
    <property type="project" value="UniProtKB-KW"/>
</dbReference>
<protein>
    <recommendedName>
        <fullName evidence="6">Phosphatidylglycerol lysyltransferase</fullName>
        <ecNumber evidence="6">2.3.2.3</ecNumber>
    </recommendedName>
    <alternativeName>
        <fullName evidence="6">Lysylphosphatidylglycerol synthase</fullName>
    </alternativeName>
</protein>
<dbReference type="GO" id="GO:0050071">
    <property type="term" value="F:phosphatidylglycerol lysyltransferase activity"/>
    <property type="evidence" value="ECO:0007669"/>
    <property type="project" value="UniProtKB-EC"/>
</dbReference>
<comment type="subcellular location">
    <subcellularLocation>
        <location evidence="1 6">Cell membrane</location>
        <topology evidence="1 6">Multi-pass membrane protein</topology>
    </subcellularLocation>
</comment>
<dbReference type="PATRIC" id="fig|1150625.3.peg.2364"/>
<keyword evidence="5 6" id="KW-0472">Membrane</keyword>
<dbReference type="EMBL" id="LDYG01000032">
    <property type="protein sequence ID" value="KUP05922.1"/>
    <property type="molecule type" value="Genomic_DNA"/>
</dbReference>
<evidence type="ECO:0000256" key="4">
    <source>
        <dbReference type="ARBA" id="ARBA00022989"/>
    </source>
</evidence>
<dbReference type="Pfam" id="PF03706">
    <property type="entry name" value="LPG_synthase_TM"/>
    <property type="match status" value="1"/>
</dbReference>
<evidence type="ECO:0000256" key="5">
    <source>
        <dbReference type="ARBA" id="ARBA00023136"/>
    </source>
</evidence>
<keyword evidence="2" id="KW-1003">Cell membrane</keyword>
<dbReference type="AlphaFoldDB" id="A0A147K7C1"/>
<proteinExistence type="inferred from homology"/>
<evidence type="ECO:0000256" key="2">
    <source>
        <dbReference type="ARBA" id="ARBA00022475"/>
    </source>
</evidence>
<dbReference type="PANTHER" id="PTHR39087:SF2">
    <property type="entry name" value="UPF0104 MEMBRANE PROTEIN MJ1595"/>
    <property type="match status" value="1"/>
</dbReference>
<feature type="transmembrane region" description="Helical" evidence="6">
    <location>
        <begin position="113"/>
        <end position="138"/>
    </location>
</feature>
<evidence type="ECO:0000256" key="3">
    <source>
        <dbReference type="ARBA" id="ARBA00022692"/>
    </source>
</evidence>
<feature type="transmembrane region" description="Helical" evidence="6">
    <location>
        <begin position="150"/>
        <end position="167"/>
    </location>
</feature>
<dbReference type="OrthoDB" id="2111097at2"/>
<dbReference type="STRING" id="1150625.Q75_11125"/>
<dbReference type="PANTHER" id="PTHR39087">
    <property type="entry name" value="UPF0104 MEMBRANE PROTEIN MJ1595"/>
    <property type="match status" value="1"/>
</dbReference>
<comment type="catalytic activity">
    <reaction evidence="6">
        <text>L-lysyl-tRNA(Lys) + a 1,2-diacyl-sn-glycero-3-phospho-(1'-sn-glycerol) = a 1,2-diacyl-sn-glycero-3-phospho-1'-(3'-O-L-lysyl)-sn-glycerol + tRNA(Lys)</text>
        <dbReference type="Rhea" id="RHEA:10668"/>
        <dbReference type="Rhea" id="RHEA-COMP:9696"/>
        <dbReference type="Rhea" id="RHEA-COMP:9697"/>
        <dbReference type="ChEBI" id="CHEBI:64716"/>
        <dbReference type="ChEBI" id="CHEBI:75792"/>
        <dbReference type="ChEBI" id="CHEBI:78442"/>
        <dbReference type="ChEBI" id="CHEBI:78529"/>
        <dbReference type="EC" id="2.3.2.3"/>
    </reaction>
</comment>
<comment type="function">
    <text evidence="6">Catalyzes the transfer of a lysyl group from L-lysyl-tRNA(Lys) to membrane-bound phosphatidylglycerol (PG), which produces lysylphosphatidylglycerol (LPG), a major component of the bacterial membrane with a positive net charge. LPG synthesis contributes to bacterial virulence as it is involved in the resistance mechanism against cationic antimicrobial peptides (CAMP) produces by the host's immune system (defensins, cathelicidins) and by the competing microorganisms.</text>
</comment>
<feature type="transmembrane region" description="Helical" evidence="6">
    <location>
        <begin position="268"/>
        <end position="291"/>
    </location>
</feature>
<dbReference type="GO" id="GO:0005886">
    <property type="term" value="C:plasma membrane"/>
    <property type="evidence" value="ECO:0007669"/>
    <property type="project" value="UniProtKB-SubCell"/>
</dbReference>
<keyword evidence="8" id="KW-1185">Reference proteome</keyword>
<evidence type="ECO:0000313" key="7">
    <source>
        <dbReference type="EMBL" id="KUP05922.1"/>
    </source>
</evidence>
<keyword evidence="6" id="KW-0808">Transferase</keyword>
<dbReference type="RefSeq" id="WP_059351386.1">
    <property type="nucleotide sequence ID" value="NZ_LDYG01000032.1"/>
</dbReference>
<dbReference type="EC" id="2.3.2.3" evidence="6"/>
<gene>
    <name evidence="6" type="primary">mprF</name>
    <name evidence="7" type="ORF">Q75_11125</name>
</gene>
<keyword evidence="6" id="KW-0443">Lipid metabolism</keyword>
<feature type="transmembrane region" description="Helical" evidence="6">
    <location>
        <begin position="41"/>
        <end position="62"/>
    </location>
</feature>
<keyword evidence="4 6" id="KW-1133">Transmembrane helix</keyword>
<comment type="similarity">
    <text evidence="6">Belongs to the LPG synthase family.</text>
</comment>
<accession>A0A147K7C1</accession>
<name>A0A147K7C1_9BACI</name>
<keyword evidence="3 6" id="KW-0812">Transmembrane</keyword>